<reference evidence="1 2" key="1">
    <citation type="submission" date="2019-08" db="EMBL/GenBank/DDBJ databases">
        <title>Bradymonadales sp. TMQ2.</title>
        <authorList>
            <person name="Liang Q."/>
        </authorList>
    </citation>
    <scope>NUCLEOTIDE SEQUENCE [LARGE SCALE GENOMIC DNA]</scope>
    <source>
        <strain evidence="1 2">TMQ2</strain>
    </source>
</reference>
<dbReference type="InterPro" id="IPR011008">
    <property type="entry name" value="Dimeric_a/b-barrel"/>
</dbReference>
<evidence type="ECO:0000313" key="2">
    <source>
        <dbReference type="Proteomes" id="UP000321046"/>
    </source>
</evidence>
<dbReference type="RefSeq" id="WP_146973524.1">
    <property type="nucleotide sequence ID" value="NZ_VOSL01000025.1"/>
</dbReference>
<accession>A0A5C6XQI7</accession>
<dbReference type="GO" id="GO:0004497">
    <property type="term" value="F:monooxygenase activity"/>
    <property type="evidence" value="ECO:0007669"/>
    <property type="project" value="UniProtKB-KW"/>
</dbReference>
<evidence type="ECO:0000313" key="1">
    <source>
        <dbReference type="EMBL" id="TXD39745.1"/>
    </source>
</evidence>
<proteinExistence type="predicted"/>
<protein>
    <submittedName>
        <fullName evidence="1">Antibiotic biosynthesis monooxygenase</fullName>
    </submittedName>
</protein>
<dbReference type="SUPFAM" id="SSF54909">
    <property type="entry name" value="Dimeric alpha+beta barrel"/>
    <property type="match status" value="1"/>
</dbReference>
<gene>
    <name evidence="1" type="ORF">FRC96_05585</name>
</gene>
<dbReference type="Gene3D" id="3.30.70.100">
    <property type="match status" value="1"/>
</dbReference>
<comment type="caution">
    <text evidence="1">The sequence shown here is derived from an EMBL/GenBank/DDBJ whole genome shotgun (WGS) entry which is preliminary data.</text>
</comment>
<dbReference type="OrthoDB" id="9804891at2"/>
<keyword evidence="1" id="KW-0503">Monooxygenase</keyword>
<dbReference type="AlphaFoldDB" id="A0A5C6XQI7"/>
<sequence length="100" mass="10565">MLTHALVVKIVAKEDRAEDVAAFLAGALPMAEAETFTPVWFALRADATTFYIVDAFANEADRTRHLEGSIAAALMANADELLAVPPAIEPANVLASKVVG</sequence>
<dbReference type="EMBL" id="VOSL01000025">
    <property type="protein sequence ID" value="TXD39745.1"/>
    <property type="molecule type" value="Genomic_DNA"/>
</dbReference>
<dbReference type="Proteomes" id="UP000321046">
    <property type="component" value="Unassembled WGS sequence"/>
</dbReference>
<organism evidence="1 2">
    <name type="scientific">Lujinxingia vulgaris</name>
    <dbReference type="NCBI Taxonomy" id="2600176"/>
    <lineage>
        <taxon>Bacteria</taxon>
        <taxon>Deltaproteobacteria</taxon>
        <taxon>Bradymonadales</taxon>
        <taxon>Lujinxingiaceae</taxon>
        <taxon>Lujinxingia</taxon>
    </lineage>
</organism>
<name>A0A5C6XQI7_9DELT</name>
<keyword evidence="1" id="KW-0560">Oxidoreductase</keyword>